<dbReference type="AlphaFoldDB" id="A0A9P5AD80"/>
<evidence type="ECO:0000313" key="2">
    <source>
        <dbReference type="EMBL" id="KAF4336483.1"/>
    </source>
</evidence>
<feature type="region of interest" description="Disordered" evidence="1">
    <location>
        <begin position="221"/>
        <end position="270"/>
    </location>
</feature>
<dbReference type="Proteomes" id="UP000730481">
    <property type="component" value="Unassembled WGS sequence"/>
</dbReference>
<evidence type="ECO:0000256" key="1">
    <source>
        <dbReference type="SAM" id="MobiDB-lite"/>
    </source>
</evidence>
<proteinExistence type="predicted"/>
<dbReference type="EMBL" id="PVQB02000496">
    <property type="protein sequence ID" value="KAF4336483.1"/>
    <property type="molecule type" value="Genomic_DNA"/>
</dbReference>
<reference evidence="2" key="1">
    <citation type="journal article" date="2017" name="Mycologia">
        <title>Fusarium algeriense, sp. nov., a novel toxigenic crown rot pathogen of durum wheat from Algeria is nested in the Fusarium burgessii species complex.</title>
        <authorList>
            <person name="Laraba I."/>
            <person name="Keddad A."/>
            <person name="Boureghda H."/>
            <person name="Abdallah N."/>
            <person name="Vaughan M.M."/>
            <person name="Proctor R.H."/>
            <person name="Busman M."/>
            <person name="O'Donnell K."/>
        </authorList>
    </citation>
    <scope>NUCLEOTIDE SEQUENCE</scope>
    <source>
        <strain evidence="2">NRRL 25174</strain>
    </source>
</reference>
<accession>A0A9P5AD80</accession>
<protein>
    <submittedName>
        <fullName evidence="2">Integral membrane protein</fullName>
    </submittedName>
</protein>
<dbReference type="OrthoDB" id="1045822at2759"/>
<comment type="caution">
    <text evidence="2">The sequence shown here is derived from an EMBL/GenBank/DDBJ whole genome shotgun (WGS) entry which is preliminary data.</text>
</comment>
<feature type="compositionally biased region" description="Low complexity" evidence="1">
    <location>
        <begin position="90"/>
        <end position="108"/>
    </location>
</feature>
<organism evidence="2 3">
    <name type="scientific">Fusarium beomiforme</name>
    <dbReference type="NCBI Taxonomy" id="44412"/>
    <lineage>
        <taxon>Eukaryota</taxon>
        <taxon>Fungi</taxon>
        <taxon>Dikarya</taxon>
        <taxon>Ascomycota</taxon>
        <taxon>Pezizomycotina</taxon>
        <taxon>Sordariomycetes</taxon>
        <taxon>Hypocreomycetidae</taxon>
        <taxon>Hypocreales</taxon>
        <taxon>Nectriaceae</taxon>
        <taxon>Fusarium</taxon>
        <taxon>Fusarium burgessii species complex</taxon>
    </lineage>
</organism>
<reference evidence="2" key="2">
    <citation type="submission" date="2020-02" db="EMBL/GenBank/DDBJ databases">
        <title>Identification and distribution of gene clusters putatively required for synthesis of sphingolipid metabolism inhibitors in phylogenetically diverse species of the filamentous fungus Fusarium.</title>
        <authorList>
            <person name="Kim H.-S."/>
            <person name="Busman M."/>
            <person name="Brown D.W."/>
            <person name="Divon H."/>
            <person name="Uhlig S."/>
            <person name="Proctor R.H."/>
        </authorList>
    </citation>
    <scope>NUCLEOTIDE SEQUENCE</scope>
    <source>
        <strain evidence="2">NRRL 25174</strain>
    </source>
</reference>
<feature type="region of interest" description="Disordered" evidence="1">
    <location>
        <begin position="61"/>
        <end position="178"/>
    </location>
</feature>
<feature type="compositionally biased region" description="Basic residues" evidence="1">
    <location>
        <begin position="261"/>
        <end position="270"/>
    </location>
</feature>
<keyword evidence="3" id="KW-1185">Reference proteome</keyword>
<name>A0A9P5AD80_9HYPO</name>
<evidence type="ECO:0000313" key="3">
    <source>
        <dbReference type="Proteomes" id="UP000730481"/>
    </source>
</evidence>
<gene>
    <name evidence="2" type="ORF">FBEOM_9691</name>
</gene>
<feature type="compositionally biased region" description="Basic and acidic residues" evidence="1">
    <location>
        <begin position="63"/>
        <end position="73"/>
    </location>
</feature>
<feature type="compositionally biased region" description="Basic and acidic residues" evidence="1">
    <location>
        <begin position="127"/>
        <end position="140"/>
    </location>
</feature>
<sequence>MEKTYTEKWLFDDTDLAPVDLLWEALCCPCVVYGRSKSRFKDARQRGHDYDSSHVKFKVGKKGIIDTHEESHSKATTCDTEPDENLPCIPEGSSEGTSPTSTSSASSRSKPRERSIAQDPVAPIDATLDHSHDLSRDPKGPLRANAPHKLRDDTSNPTYPPSIHQLRTDTKAPASPPAVHRHDLFHDASEAVPTQTNHDIGFDRVETYRASPDHLLLQDEKTPGAFPTSSHHLHHDAVTRTKSPRPHKLEGDGQVASTSTHRPHHLHDDK</sequence>